<accession>A0A839IM22</accession>
<dbReference type="Gene3D" id="1.10.10.1130">
    <property type="entry name" value="Uncharacterised protein PF10982, DUF2789"/>
    <property type="match status" value="1"/>
</dbReference>
<dbReference type="InterPro" id="IPR021250">
    <property type="entry name" value="DUF2789"/>
</dbReference>
<comment type="caution">
    <text evidence="1">The sequence shown here is derived from an EMBL/GenBank/DDBJ whole genome shotgun (WGS) entry which is preliminary data.</text>
</comment>
<dbReference type="InterPro" id="IPR038086">
    <property type="entry name" value="DUF2789_sf"/>
</dbReference>
<gene>
    <name evidence="1" type="ORF">H4O21_05230</name>
</gene>
<dbReference type="EMBL" id="JACJFM010000004">
    <property type="protein sequence ID" value="MBB1486008.1"/>
    <property type="molecule type" value="Genomic_DNA"/>
</dbReference>
<reference evidence="1 2" key="1">
    <citation type="submission" date="2020-08" db="EMBL/GenBank/DDBJ databases">
        <title>Oceanospirillum sp. nov. isolated from marine sediment.</title>
        <authorList>
            <person name="Ji X."/>
        </authorList>
    </citation>
    <scope>NUCLEOTIDE SEQUENCE [LARGE SCALE GENOMIC DNA]</scope>
    <source>
        <strain evidence="1 2">D5</strain>
    </source>
</reference>
<dbReference type="AlphaFoldDB" id="A0A839IM22"/>
<proteinExistence type="predicted"/>
<organism evidence="1 2">
    <name type="scientific">Oceanospirillum sediminis</name>
    <dbReference type="NCBI Taxonomy" id="2760088"/>
    <lineage>
        <taxon>Bacteria</taxon>
        <taxon>Pseudomonadati</taxon>
        <taxon>Pseudomonadota</taxon>
        <taxon>Gammaproteobacteria</taxon>
        <taxon>Oceanospirillales</taxon>
        <taxon>Oceanospirillaceae</taxon>
        <taxon>Oceanospirillum</taxon>
    </lineage>
</organism>
<keyword evidence="2" id="KW-1185">Reference proteome</keyword>
<evidence type="ECO:0000313" key="2">
    <source>
        <dbReference type="Proteomes" id="UP000565262"/>
    </source>
</evidence>
<sequence length="78" mass="8719">MDLSKHTMSTLFAQLGLPNDDKFIARFILQNTLPEGQPIYEASCFNDSQTAFLAQGLDEDSDWTELIDSLDAAMRAPH</sequence>
<dbReference type="RefSeq" id="WP_182807785.1">
    <property type="nucleotide sequence ID" value="NZ_JACJFM010000004.1"/>
</dbReference>
<protein>
    <submittedName>
        <fullName evidence="1">DUF2789 domain-containing protein</fullName>
    </submittedName>
</protein>
<dbReference type="Proteomes" id="UP000565262">
    <property type="component" value="Unassembled WGS sequence"/>
</dbReference>
<name>A0A839IM22_9GAMM</name>
<evidence type="ECO:0000313" key="1">
    <source>
        <dbReference type="EMBL" id="MBB1486008.1"/>
    </source>
</evidence>
<dbReference type="Pfam" id="PF10982">
    <property type="entry name" value="DUF2789"/>
    <property type="match status" value="1"/>
</dbReference>